<dbReference type="FunFam" id="3.20.20.100:FF:000004">
    <property type="entry name" value="Oxidoreductase, aldo/keto reductase"/>
    <property type="match status" value="1"/>
</dbReference>
<dbReference type="Proteomes" id="UP000198975">
    <property type="component" value="Unassembled WGS sequence"/>
</dbReference>
<evidence type="ECO:0000313" key="4">
    <source>
        <dbReference type="Proteomes" id="UP000198975"/>
    </source>
</evidence>
<dbReference type="SUPFAM" id="SSF51430">
    <property type="entry name" value="NAD(P)-linked oxidoreductase"/>
    <property type="match status" value="1"/>
</dbReference>
<accession>A0A1C4APH0</accession>
<reference evidence="4" key="1">
    <citation type="submission" date="2016-08" db="EMBL/GenBank/DDBJ databases">
        <authorList>
            <person name="Varghese N."/>
            <person name="Submissions Spin"/>
        </authorList>
    </citation>
    <scope>NUCLEOTIDE SEQUENCE [LARGE SCALE GENOMIC DNA]</scope>
    <source>
        <strain evidence="4">REICA_082</strain>
    </source>
</reference>
<sequence length="324" mass="36267">MQYNTLGKTDLRVSRLCLGCMTFGEPDRGKHAWTLPEESSRPIIRRALEGGINFFDTANSYSDGSSEEIVGRALHDFARRDEVIVATKVYHQVGDLAEGLSRAQILRSIDDSLKRLGMEYVDLLQIHRWDYTTPIEETLEALNDVVKAGKARYIGASSMHARQFAQALSLQAEHGWARFVTMQDHYNLIYREEERDMLPLCYKEGIAVIPWSPLARGRLTRPWGETTARLVSDEFGKTLYSETDENDAQIAERLAGVAEETGASRAQVALAWLLSKPGIAAPIIGASREEQLDELLGAVDLTLKPEHIAELETPYQPHPVVGFK</sequence>
<name>A0A1C4APH0_9ENTR</name>
<gene>
    <name evidence="3" type="ORF">GA0061071_103229</name>
</gene>
<dbReference type="GO" id="GO:0016491">
    <property type="term" value="F:oxidoreductase activity"/>
    <property type="evidence" value="ECO:0007669"/>
    <property type="project" value="UniProtKB-KW"/>
</dbReference>
<dbReference type="AlphaFoldDB" id="A0A1C4APH0"/>
<dbReference type="CDD" id="cd19079">
    <property type="entry name" value="AKR_EcYajO-like"/>
    <property type="match status" value="1"/>
</dbReference>
<dbReference type="PANTHER" id="PTHR43364:SF4">
    <property type="entry name" value="NAD(P)-LINKED OXIDOREDUCTASE SUPERFAMILY PROTEIN"/>
    <property type="match status" value="1"/>
</dbReference>
<dbReference type="EMBL" id="FMAY01000003">
    <property type="protein sequence ID" value="SCB96535.1"/>
    <property type="molecule type" value="Genomic_DNA"/>
</dbReference>
<dbReference type="InterPro" id="IPR023210">
    <property type="entry name" value="NADP_OxRdtase_dom"/>
</dbReference>
<evidence type="ECO:0000313" key="3">
    <source>
        <dbReference type="EMBL" id="SCB96535.1"/>
    </source>
</evidence>
<dbReference type="InterPro" id="IPR020471">
    <property type="entry name" value="AKR"/>
</dbReference>
<dbReference type="OrthoDB" id="9772407at2"/>
<dbReference type="PRINTS" id="PR00069">
    <property type="entry name" value="ALDKETRDTASE"/>
</dbReference>
<dbReference type="PANTHER" id="PTHR43364">
    <property type="entry name" value="NADH-SPECIFIC METHYLGLYOXAL REDUCTASE-RELATED"/>
    <property type="match status" value="1"/>
</dbReference>
<organism evidence="3 4">
    <name type="scientific">Kosakonia oryzendophytica</name>
    <dbReference type="NCBI Taxonomy" id="1005665"/>
    <lineage>
        <taxon>Bacteria</taxon>
        <taxon>Pseudomonadati</taxon>
        <taxon>Pseudomonadota</taxon>
        <taxon>Gammaproteobacteria</taxon>
        <taxon>Enterobacterales</taxon>
        <taxon>Enterobacteriaceae</taxon>
        <taxon>Kosakonia</taxon>
    </lineage>
</organism>
<keyword evidence="4" id="KW-1185">Reference proteome</keyword>
<keyword evidence="1" id="KW-0560">Oxidoreductase</keyword>
<feature type="domain" description="NADP-dependent oxidoreductase" evidence="2">
    <location>
        <begin position="15"/>
        <end position="312"/>
    </location>
</feature>
<protein>
    <submittedName>
        <fullName evidence="3">Predicted oxidoreductase</fullName>
    </submittedName>
</protein>
<dbReference type="InterPro" id="IPR036812">
    <property type="entry name" value="NAD(P)_OxRdtase_dom_sf"/>
</dbReference>
<evidence type="ECO:0000259" key="2">
    <source>
        <dbReference type="Pfam" id="PF00248"/>
    </source>
</evidence>
<evidence type="ECO:0000256" key="1">
    <source>
        <dbReference type="ARBA" id="ARBA00023002"/>
    </source>
</evidence>
<dbReference type="Gene3D" id="3.20.20.100">
    <property type="entry name" value="NADP-dependent oxidoreductase domain"/>
    <property type="match status" value="1"/>
</dbReference>
<dbReference type="GO" id="GO:0005829">
    <property type="term" value="C:cytosol"/>
    <property type="evidence" value="ECO:0007669"/>
    <property type="project" value="UniProtKB-ARBA"/>
</dbReference>
<dbReference type="InterPro" id="IPR050523">
    <property type="entry name" value="AKR_Detox_Biosynth"/>
</dbReference>
<dbReference type="Pfam" id="PF00248">
    <property type="entry name" value="Aldo_ket_red"/>
    <property type="match status" value="1"/>
</dbReference>
<proteinExistence type="predicted"/>
<dbReference type="RefSeq" id="WP_088236774.1">
    <property type="nucleotide sequence ID" value="NZ_FMAY01000003.1"/>
</dbReference>